<dbReference type="SMART" id="SM00316">
    <property type="entry name" value="S1"/>
    <property type="match status" value="2"/>
</dbReference>
<evidence type="ECO:0000313" key="8">
    <source>
        <dbReference type="Proteomes" id="UP001530315"/>
    </source>
</evidence>
<evidence type="ECO:0000256" key="1">
    <source>
        <dbReference type="ARBA" id="ARBA00006767"/>
    </source>
</evidence>
<organism evidence="7 8">
    <name type="scientific">Stephanodiscus triporus</name>
    <dbReference type="NCBI Taxonomy" id="2934178"/>
    <lineage>
        <taxon>Eukaryota</taxon>
        <taxon>Sar</taxon>
        <taxon>Stramenopiles</taxon>
        <taxon>Ochrophyta</taxon>
        <taxon>Bacillariophyta</taxon>
        <taxon>Coscinodiscophyceae</taxon>
        <taxon>Thalassiosirophycidae</taxon>
        <taxon>Stephanodiscales</taxon>
        <taxon>Stephanodiscaceae</taxon>
        <taxon>Stephanodiscus</taxon>
    </lineage>
</organism>
<gene>
    <name evidence="7" type="ORF">ACHAW5_001312</name>
</gene>
<dbReference type="InterPro" id="IPR003029">
    <property type="entry name" value="S1_domain"/>
</dbReference>
<feature type="domain" description="S1 motif" evidence="6">
    <location>
        <begin position="214"/>
        <end position="283"/>
    </location>
</feature>
<keyword evidence="2" id="KW-0689">Ribosomal protein</keyword>
<dbReference type="PANTHER" id="PTHR10724">
    <property type="entry name" value="30S RIBOSOMAL PROTEIN S1"/>
    <property type="match status" value="1"/>
</dbReference>
<dbReference type="InterPro" id="IPR050437">
    <property type="entry name" value="Ribos_protein_bS1-like"/>
</dbReference>
<dbReference type="GO" id="GO:1990904">
    <property type="term" value="C:ribonucleoprotein complex"/>
    <property type="evidence" value="ECO:0007669"/>
    <property type="project" value="UniProtKB-KW"/>
</dbReference>
<dbReference type="GO" id="GO:0003729">
    <property type="term" value="F:mRNA binding"/>
    <property type="evidence" value="ECO:0007669"/>
    <property type="project" value="UniProtKB-ARBA"/>
</dbReference>
<keyword evidence="3" id="KW-0687">Ribonucleoprotein</keyword>
<comment type="caution">
    <text evidence="7">The sequence shown here is derived from an EMBL/GenBank/DDBJ whole genome shotgun (WGS) entry which is preliminary data.</text>
</comment>
<dbReference type="GO" id="GO:0005840">
    <property type="term" value="C:ribosome"/>
    <property type="evidence" value="ECO:0007669"/>
    <property type="project" value="UniProtKB-KW"/>
</dbReference>
<evidence type="ECO:0000256" key="4">
    <source>
        <dbReference type="ARBA" id="ARBA00025453"/>
    </source>
</evidence>
<feature type="compositionally biased region" description="Polar residues" evidence="5">
    <location>
        <begin position="58"/>
        <end position="85"/>
    </location>
</feature>
<feature type="domain" description="S1 motif" evidence="6">
    <location>
        <begin position="123"/>
        <end position="199"/>
    </location>
</feature>
<evidence type="ECO:0000256" key="5">
    <source>
        <dbReference type="SAM" id="MobiDB-lite"/>
    </source>
</evidence>
<dbReference type="EMBL" id="JALLAZ020001817">
    <property type="protein sequence ID" value="KAL3762784.1"/>
    <property type="molecule type" value="Genomic_DNA"/>
</dbReference>
<name>A0ABD3MFI1_9STRA</name>
<dbReference type="Pfam" id="PF00575">
    <property type="entry name" value="S1"/>
    <property type="match status" value="2"/>
</dbReference>
<dbReference type="Gene3D" id="2.40.50.140">
    <property type="entry name" value="Nucleic acid-binding proteins"/>
    <property type="match status" value="2"/>
</dbReference>
<evidence type="ECO:0000256" key="3">
    <source>
        <dbReference type="ARBA" id="ARBA00023274"/>
    </source>
</evidence>
<dbReference type="PROSITE" id="PS50126">
    <property type="entry name" value="S1"/>
    <property type="match status" value="2"/>
</dbReference>
<proteinExistence type="inferred from homology"/>
<sequence length="341" mass="37654">MKLISSKYYAIVATTALLVVTITTPHEAYAFVSLTRVSNPTASVKGREENTLQLAIATPTSTHAKSTSPRPSAKTSPSKTKQTFTAKGKKNVHVKNAPKRSKSMRTNSTTTKTFKPLKDLRLGSMVSGSVVDVCDFGAFINIGYATLGSRPGTALLHISQIKDKKIEDIHSILQKGDNIEDARVTSIDLKKGEVGLSLRSPRPKRRDFTKLKVGDELMGKVDSVVSYGVFVDVGTNVNALLHISRITGGAIENVRQHLNEGDPVSVHVIDLDKQKKTMAVSMLDKKADQYLDRRMSQRLKRFYGTAASEDRANEEEKESSDLEYFDQAIRELEEALRDRSE</sequence>
<feature type="region of interest" description="Disordered" evidence="5">
    <location>
        <begin position="58"/>
        <end position="108"/>
    </location>
</feature>
<dbReference type="FunFam" id="2.40.50.140:FF:000051">
    <property type="entry name" value="RNA-binding transcriptional accessory protein"/>
    <property type="match status" value="1"/>
</dbReference>
<comment type="function">
    <text evidence="4">Associates with the EF-Tu.GDP complex and induces the exchange of GDP to GTP. It remains bound to the aminoacyl-tRNA.EF-Tu.GTP complex up to the GTP hydrolysis stage on the ribosome.</text>
</comment>
<comment type="similarity">
    <text evidence="1">Belongs to the bacterial ribosomal protein bS1 family.</text>
</comment>
<feature type="compositionally biased region" description="Basic residues" evidence="5">
    <location>
        <begin position="87"/>
        <end position="103"/>
    </location>
</feature>
<evidence type="ECO:0000259" key="6">
    <source>
        <dbReference type="PROSITE" id="PS50126"/>
    </source>
</evidence>
<feature type="compositionally biased region" description="Acidic residues" evidence="5">
    <location>
        <begin position="312"/>
        <end position="323"/>
    </location>
</feature>
<dbReference type="InterPro" id="IPR012340">
    <property type="entry name" value="NA-bd_OB-fold"/>
</dbReference>
<keyword evidence="8" id="KW-1185">Reference proteome</keyword>
<dbReference type="AlphaFoldDB" id="A0ABD3MFI1"/>
<evidence type="ECO:0000313" key="7">
    <source>
        <dbReference type="EMBL" id="KAL3762784.1"/>
    </source>
</evidence>
<dbReference type="SUPFAM" id="SSF50249">
    <property type="entry name" value="Nucleic acid-binding proteins"/>
    <property type="match status" value="2"/>
</dbReference>
<dbReference type="PANTHER" id="PTHR10724:SF7">
    <property type="entry name" value="SMALL RIBOSOMAL SUBUNIT PROTEIN BS1C"/>
    <property type="match status" value="1"/>
</dbReference>
<accession>A0ABD3MFI1</accession>
<reference evidence="7 8" key="1">
    <citation type="submission" date="2024-10" db="EMBL/GenBank/DDBJ databases">
        <title>Updated reference genomes for cyclostephanoid diatoms.</title>
        <authorList>
            <person name="Roberts W.R."/>
            <person name="Alverson A.J."/>
        </authorList>
    </citation>
    <scope>NUCLEOTIDE SEQUENCE [LARGE SCALE GENOMIC DNA]</scope>
    <source>
        <strain evidence="7 8">AJA276-08</strain>
    </source>
</reference>
<protein>
    <recommendedName>
        <fullName evidence="6">S1 motif domain-containing protein</fullName>
    </recommendedName>
</protein>
<dbReference type="GO" id="GO:0005737">
    <property type="term" value="C:cytoplasm"/>
    <property type="evidence" value="ECO:0007669"/>
    <property type="project" value="UniProtKB-ARBA"/>
</dbReference>
<evidence type="ECO:0000256" key="2">
    <source>
        <dbReference type="ARBA" id="ARBA00022980"/>
    </source>
</evidence>
<feature type="region of interest" description="Disordered" evidence="5">
    <location>
        <begin position="304"/>
        <end position="323"/>
    </location>
</feature>
<dbReference type="Proteomes" id="UP001530315">
    <property type="component" value="Unassembled WGS sequence"/>
</dbReference>